<evidence type="ECO:0000313" key="10">
    <source>
        <dbReference type="Proteomes" id="UP000075901"/>
    </source>
</evidence>
<evidence type="ECO:0000256" key="1">
    <source>
        <dbReference type="ARBA" id="ARBA00022729"/>
    </source>
</evidence>
<organism evidence="9 10">
    <name type="scientific">Anopheles maculatus</name>
    <dbReference type="NCBI Taxonomy" id="74869"/>
    <lineage>
        <taxon>Eukaryota</taxon>
        <taxon>Metazoa</taxon>
        <taxon>Ecdysozoa</taxon>
        <taxon>Arthropoda</taxon>
        <taxon>Hexapoda</taxon>
        <taxon>Insecta</taxon>
        <taxon>Pterygota</taxon>
        <taxon>Neoptera</taxon>
        <taxon>Endopterygota</taxon>
        <taxon>Diptera</taxon>
        <taxon>Nematocera</taxon>
        <taxon>Culicoidea</taxon>
        <taxon>Culicidae</taxon>
        <taxon>Anophelinae</taxon>
        <taxon>Anopheles</taxon>
        <taxon>Anopheles maculatus group</taxon>
    </lineage>
</organism>
<keyword evidence="4" id="KW-0325">Glycoprotein</keyword>
<dbReference type="FunFam" id="2.60.40.1930:FF:000001">
    <property type="entry name" value="CD109 isoform 3"/>
    <property type="match status" value="1"/>
</dbReference>
<dbReference type="Proteomes" id="UP000075901">
    <property type="component" value="Unassembled WGS sequence"/>
</dbReference>
<accession>A0A182T997</accession>
<keyword evidence="1" id="KW-0732">Signal</keyword>
<keyword evidence="10" id="KW-1185">Reference proteome</keyword>
<dbReference type="PANTHER" id="PTHR11412">
    <property type="entry name" value="MACROGLOBULIN / COMPLEMENT"/>
    <property type="match status" value="1"/>
</dbReference>
<protein>
    <recommendedName>
        <fullName evidence="7">TEP1-F</fullName>
    </recommendedName>
</protein>
<dbReference type="AlphaFoldDB" id="A0A182T997"/>
<evidence type="ECO:0000256" key="7">
    <source>
        <dbReference type="ARBA" id="ARBA00078071"/>
    </source>
</evidence>
<keyword evidence="2" id="KW-0391">Immunity</keyword>
<evidence type="ECO:0000313" key="9">
    <source>
        <dbReference type="EnsemblMetazoa" id="AMAM022225-PA"/>
    </source>
</evidence>
<dbReference type="InterPro" id="IPR002890">
    <property type="entry name" value="MG2"/>
</dbReference>
<evidence type="ECO:0000256" key="5">
    <source>
        <dbReference type="ARBA" id="ARBA00057615"/>
    </source>
</evidence>
<dbReference type="GO" id="GO:0002376">
    <property type="term" value="P:immune system process"/>
    <property type="evidence" value="ECO:0007669"/>
    <property type="project" value="UniProtKB-KW"/>
</dbReference>
<dbReference type="PANTHER" id="PTHR11412:SF136">
    <property type="entry name" value="CD109 ANTIGEN"/>
    <property type="match status" value="1"/>
</dbReference>
<dbReference type="InterPro" id="IPR050473">
    <property type="entry name" value="A2M/Complement_sys"/>
</dbReference>
<dbReference type="Gene3D" id="2.60.40.1930">
    <property type="match status" value="1"/>
</dbReference>
<dbReference type="GO" id="GO:0005615">
    <property type="term" value="C:extracellular space"/>
    <property type="evidence" value="ECO:0007669"/>
    <property type="project" value="UniProtKB-ARBA"/>
</dbReference>
<dbReference type="GO" id="GO:0004866">
    <property type="term" value="F:endopeptidase inhibitor activity"/>
    <property type="evidence" value="ECO:0007669"/>
    <property type="project" value="InterPro"/>
</dbReference>
<name>A0A182T997_9DIPT</name>
<sequence length="187" mass="20589">HYSIVGAKLLRPNSEYHVAVTNQDVSEPIRFSLAITDASNVIEKQEITLNTGETRLVPFAIGDIPESSYKLVAEGLSGLTFKNETDLEYQQKSFSVFVQTDKSIYKPGDTVRFRVLVLDPNTKPLPKADSISVHINDAKANRIKQWKEGKLVKGVFESELTLSTAPVLGAWTINVNVLGTVRGAGIF</sequence>
<evidence type="ECO:0000256" key="4">
    <source>
        <dbReference type="ARBA" id="ARBA00023180"/>
    </source>
</evidence>
<proteinExistence type="predicted"/>
<evidence type="ECO:0000256" key="2">
    <source>
        <dbReference type="ARBA" id="ARBA00022859"/>
    </source>
</evidence>
<dbReference type="Pfam" id="PF01835">
    <property type="entry name" value="MG2"/>
    <property type="match status" value="1"/>
</dbReference>
<keyword evidence="3" id="KW-0882">Thioester bond</keyword>
<reference evidence="10" key="1">
    <citation type="submission" date="2013-09" db="EMBL/GenBank/DDBJ databases">
        <title>The Genome Sequence of Anopheles maculatus species B.</title>
        <authorList>
            <consortium name="The Broad Institute Genomics Platform"/>
            <person name="Neafsey D.E."/>
            <person name="Besansky N."/>
            <person name="Howell P."/>
            <person name="Walton C."/>
            <person name="Young S.K."/>
            <person name="Zeng Q."/>
            <person name="Gargeya S."/>
            <person name="Fitzgerald M."/>
            <person name="Haas B."/>
            <person name="Abouelleil A."/>
            <person name="Allen A.W."/>
            <person name="Alvarado L."/>
            <person name="Arachchi H.M."/>
            <person name="Berlin A.M."/>
            <person name="Chapman S.B."/>
            <person name="Gainer-Dewar J."/>
            <person name="Goldberg J."/>
            <person name="Griggs A."/>
            <person name="Gujja S."/>
            <person name="Hansen M."/>
            <person name="Howarth C."/>
            <person name="Imamovic A."/>
            <person name="Ireland A."/>
            <person name="Larimer J."/>
            <person name="McCowan C."/>
            <person name="Murphy C."/>
            <person name="Pearson M."/>
            <person name="Poon T.W."/>
            <person name="Priest M."/>
            <person name="Roberts A."/>
            <person name="Saif S."/>
            <person name="Shea T."/>
            <person name="Sisk P."/>
            <person name="Sykes S."/>
            <person name="Wortman J."/>
            <person name="Nusbaum C."/>
            <person name="Birren B."/>
        </authorList>
    </citation>
    <scope>NUCLEOTIDE SEQUENCE [LARGE SCALE GENOMIC DNA]</scope>
    <source>
        <strain evidence="10">maculatus3</strain>
    </source>
</reference>
<dbReference type="VEuPathDB" id="VectorBase:AMAM022225"/>
<feature type="domain" description="Macroglobulin" evidence="8">
    <location>
        <begin position="96"/>
        <end position="175"/>
    </location>
</feature>
<dbReference type="Gene3D" id="2.60.40.2950">
    <property type="match status" value="1"/>
</dbReference>
<dbReference type="EnsemblMetazoa" id="AMAM022225-RA">
    <property type="protein sequence ID" value="AMAM022225-PA"/>
    <property type="gene ID" value="AMAM022225"/>
</dbReference>
<comment type="subunit">
    <text evidence="6">Heterodimer of a TEP1-N chain and an TEP1-C chain non-covalently linked. Forms a complex composed of TEP1-N and TEP1-C heterodimer, LRIM1 and APL1C; the interaction stabilizes TEP1-N and TEP1-C heterodimer, prevents its binding to tissues while circulating in the hemolymph and protects the thioester bond from hydrolysis. Mature TEP1 and to a lesser extent full-length TEP1 interact with SPCLIP1; the interaction is induced by microbial infection.</text>
</comment>
<evidence type="ECO:0000256" key="6">
    <source>
        <dbReference type="ARBA" id="ARBA00063781"/>
    </source>
</evidence>
<evidence type="ECO:0000259" key="8">
    <source>
        <dbReference type="Pfam" id="PF01835"/>
    </source>
</evidence>
<comment type="function">
    <text evidence="5">Binds covalently through a thioester bond to the pathogen surface resulting in pathogen clearance.</text>
</comment>
<evidence type="ECO:0000256" key="3">
    <source>
        <dbReference type="ARBA" id="ARBA00022966"/>
    </source>
</evidence>
<reference evidence="9" key="2">
    <citation type="submission" date="2020-05" db="UniProtKB">
        <authorList>
            <consortium name="EnsemblMetazoa"/>
        </authorList>
    </citation>
    <scope>IDENTIFICATION</scope>
    <source>
        <strain evidence="9">maculatus3</strain>
    </source>
</reference>